<evidence type="ECO:0000313" key="18">
    <source>
        <dbReference type="Proteomes" id="UP001598201"/>
    </source>
</evidence>
<dbReference type="Gene3D" id="3.30.565.10">
    <property type="entry name" value="Histidine kinase-like ATPase, C-terminal domain"/>
    <property type="match status" value="1"/>
</dbReference>
<dbReference type="Pfam" id="PF00672">
    <property type="entry name" value="HAMP"/>
    <property type="match status" value="1"/>
</dbReference>
<evidence type="ECO:0000313" key="17">
    <source>
        <dbReference type="EMBL" id="MFD3223413.1"/>
    </source>
</evidence>
<dbReference type="InterPro" id="IPR058125">
    <property type="entry name" value="CpxA"/>
</dbReference>
<dbReference type="CDD" id="cd06225">
    <property type="entry name" value="HAMP"/>
    <property type="match status" value="1"/>
</dbReference>
<evidence type="ECO:0000259" key="16">
    <source>
        <dbReference type="PROSITE" id="PS50885"/>
    </source>
</evidence>
<dbReference type="GO" id="GO:0016787">
    <property type="term" value="F:hydrolase activity"/>
    <property type="evidence" value="ECO:0007669"/>
    <property type="project" value="UniProtKB-KW"/>
</dbReference>
<protein>
    <recommendedName>
        <fullName evidence="3">histidine kinase</fullName>
        <ecNumber evidence="3">2.7.13.3</ecNumber>
    </recommendedName>
</protein>
<evidence type="ECO:0000256" key="3">
    <source>
        <dbReference type="ARBA" id="ARBA00012438"/>
    </source>
</evidence>
<comment type="caution">
    <text evidence="17">The sequence shown here is derived from an EMBL/GenBank/DDBJ whole genome shotgun (WGS) entry which is preliminary data.</text>
</comment>
<dbReference type="Pfam" id="PF00512">
    <property type="entry name" value="HisKA"/>
    <property type="match status" value="1"/>
</dbReference>
<evidence type="ECO:0000256" key="9">
    <source>
        <dbReference type="ARBA" id="ARBA00022777"/>
    </source>
</evidence>
<keyword evidence="11 14" id="KW-1133">Transmembrane helix</keyword>
<evidence type="ECO:0000256" key="2">
    <source>
        <dbReference type="ARBA" id="ARBA00004651"/>
    </source>
</evidence>
<keyword evidence="6" id="KW-0808">Transferase</keyword>
<comment type="catalytic activity">
    <reaction evidence="1">
        <text>ATP + protein L-histidine = ADP + protein N-phospho-L-histidine.</text>
        <dbReference type="EC" id="2.7.13.3"/>
    </reaction>
</comment>
<dbReference type="InterPro" id="IPR004358">
    <property type="entry name" value="Sig_transdc_His_kin-like_C"/>
</dbReference>
<dbReference type="Pfam" id="PF16527">
    <property type="entry name" value="CpxA_peri"/>
    <property type="match status" value="1"/>
</dbReference>
<dbReference type="PANTHER" id="PTHR45528">
    <property type="entry name" value="SENSOR HISTIDINE KINASE CPXA"/>
    <property type="match status" value="1"/>
</dbReference>
<keyword evidence="18" id="KW-1185">Reference proteome</keyword>
<evidence type="ECO:0000256" key="10">
    <source>
        <dbReference type="ARBA" id="ARBA00022840"/>
    </source>
</evidence>
<evidence type="ECO:0000256" key="5">
    <source>
        <dbReference type="ARBA" id="ARBA00022553"/>
    </source>
</evidence>
<feature type="transmembrane region" description="Helical" evidence="14">
    <location>
        <begin position="6"/>
        <end position="27"/>
    </location>
</feature>
<keyword evidence="9 17" id="KW-0418">Kinase</keyword>
<dbReference type="SUPFAM" id="SSF47384">
    <property type="entry name" value="Homodimeric domain of signal transducing histidine kinase"/>
    <property type="match status" value="1"/>
</dbReference>
<keyword evidence="10" id="KW-0067">ATP-binding</keyword>
<dbReference type="InterPro" id="IPR003660">
    <property type="entry name" value="HAMP_dom"/>
</dbReference>
<keyword evidence="5" id="KW-0597">Phosphoprotein</keyword>
<keyword evidence="13 14" id="KW-0472">Membrane</keyword>
<evidence type="ECO:0000256" key="14">
    <source>
        <dbReference type="SAM" id="Phobius"/>
    </source>
</evidence>
<dbReference type="SUPFAM" id="SSF55874">
    <property type="entry name" value="ATPase domain of HSP90 chaperone/DNA topoisomerase II/histidine kinase"/>
    <property type="match status" value="1"/>
</dbReference>
<feature type="transmembrane region" description="Helical" evidence="14">
    <location>
        <begin position="165"/>
        <end position="184"/>
    </location>
</feature>
<dbReference type="Gene3D" id="3.30.450.210">
    <property type="entry name" value="Two-component sensor protein CpxA, periplasmic domain"/>
    <property type="match status" value="1"/>
</dbReference>
<keyword evidence="4" id="KW-1003">Cell membrane</keyword>
<sequence>MINSLTARIFAIFWFTLALVLMLVLMVPKLDSRQITPLLDNEQRQGLMIEQHVEAELATDPANDLMWWRRLFRAIDKWAPPGQRLLLVTSEGRVIGAQRNEMQIVRNFIGQSDNSDRPKKKKYGRVEMVGPFSVRDGEDNYQLYLMRPASSSQSDFINLMFDRPLLLLIVTMLISAPLLLWLAWSLAKPARKLKNAADDVARGNLKQHPELEAGPQEFLATGASFNQMVSALERMVTAQQRLISDISHELRTPLTRLQLATALMRRRHGEGKELQRIENEAQRLDGMINDLLVLSRSQHKNELSRETLKASELWAGVIDDAQFEAEQMGKNLEVTSPPGPWKLIGNAAALDSALENIIRNALRYSHHHIVLNFAHDSEGITITVDDDGPGVSEEDREQIFRPFYRTDEARDRESGGTGLGLAIVDTAVQQHRGKVKAEDSPLGGLRLIIWLPLHQR</sequence>
<dbReference type="InterPro" id="IPR038515">
    <property type="entry name" value="CpxA_peri_sf"/>
</dbReference>
<dbReference type="InterPro" id="IPR036890">
    <property type="entry name" value="HATPase_C_sf"/>
</dbReference>
<evidence type="ECO:0000256" key="13">
    <source>
        <dbReference type="ARBA" id="ARBA00023136"/>
    </source>
</evidence>
<evidence type="ECO:0000256" key="1">
    <source>
        <dbReference type="ARBA" id="ARBA00000085"/>
    </source>
</evidence>
<dbReference type="InterPro" id="IPR058126">
    <property type="entry name" value="CpxA-like_HATPase"/>
</dbReference>
<evidence type="ECO:0000259" key="15">
    <source>
        <dbReference type="PROSITE" id="PS50109"/>
    </source>
</evidence>
<dbReference type="PROSITE" id="PS50109">
    <property type="entry name" value="HIS_KIN"/>
    <property type="match status" value="1"/>
</dbReference>
<dbReference type="CDD" id="cd16949">
    <property type="entry name" value="HATPase_CpxA-like"/>
    <property type="match status" value="1"/>
</dbReference>
<evidence type="ECO:0000256" key="6">
    <source>
        <dbReference type="ARBA" id="ARBA00022679"/>
    </source>
</evidence>
<dbReference type="PRINTS" id="PR00344">
    <property type="entry name" value="BCTRLSENSOR"/>
</dbReference>
<dbReference type="SMART" id="SM00304">
    <property type="entry name" value="HAMP"/>
    <property type="match status" value="1"/>
</dbReference>
<keyword evidence="7 14" id="KW-0812">Transmembrane</keyword>
<accession>A0ABW6C7K8</accession>
<dbReference type="InterPro" id="IPR032404">
    <property type="entry name" value="CpxA_peri"/>
</dbReference>
<dbReference type="InterPro" id="IPR003594">
    <property type="entry name" value="HATPase_dom"/>
</dbReference>
<keyword evidence="17" id="KW-0378">Hydrolase</keyword>
<dbReference type="PANTHER" id="PTHR45528:SF1">
    <property type="entry name" value="SENSOR HISTIDINE KINASE CPXA"/>
    <property type="match status" value="1"/>
</dbReference>
<dbReference type="InterPro" id="IPR050398">
    <property type="entry name" value="HssS/ArlS-like"/>
</dbReference>
<evidence type="ECO:0000256" key="8">
    <source>
        <dbReference type="ARBA" id="ARBA00022741"/>
    </source>
</evidence>
<keyword evidence="8" id="KW-0547">Nucleotide-binding</keyword>
<evidence type="ECO:0000256" key="7">
    <source>
        <dbReference type="ARBA" id="ARBA00022692"/>
    </source>
</evidence>
<feature type="domain" description="Histidine kinase" evidence="15">
    <location>
        <begin position="245"/>
        <end position="455"/>
    </location>
</feature>
<dbReference type="CDD" id="cd00082">
    <property type="entry name" value="HisKA"/>
    <property type="match status" value="1"/>
</dbReference>
<dbReference type="NCBIfam" id="NF007007">
    <property type="entry name" value="PRK09470.1"/>
    <property type="match status" value="1"/>
</dbReference>
<comment type="subcellular location">
    <subcellularLocation>
        <location evidence="2">Cell membrane</location>
        <topology evidence="2">Multi-pass membrane protein</topology>
    </subcellularLocation>
</comment>
<dbReference type="GO" id="GO:0016301">
    <property type="term" value="F:kinase activity"/>
    <property type="evidence" value="ECO:0007669"/>
    <property type="project" value="UniProtKB-KW"/>
</dbReference>
<organism evidence="17 18">
    <name type="scientific">Rahnella sp. (strain Y9602)</name>
    <dbReference type="NCBI Taxonomy" id="2703885"/>
    <lineage>
        <taxon>Bacteria</taxon>
        <taxon>Pseudomonadati</taxon>
        <taxon>Pseudomonadota</taxon>
        <taxon>Gammaproteobacteria</taxon>
        <taxon>Enterobacterales</taxon>
        <taxon>Yersiniaceae</taxon>
        <taxon>Rahnella</taxon>
    </lineage>
</organism>
<reference evidence="17 18" key="1">
    <citation type="submission" date="2024-09" db="EMBL/GenBank/DDBJ databases">
        <title>Genomes of Rahnella.</title>
        <authorList>
            <person name="Mnguni F.C."/>
            <person name="Shin G.Y."/>
            <person name="Coutinho T."/>
        </authorList>
    </citation>
    <scope>NUCLEOTIDE SEQUENCE [LARGE SCALE GENOMIC DNA]</scope>
    <source>
        <strain evidence="17 18">20WA0057</strain>
    </source>
</reference>
<proteinExistence type="predicted"/>
<evidence type="ECO:0000256" key="4">
    <source>
        <dbReference type="ARBA" id="ARBA00022475"/>
    </source>
</evidence>
<dbReference type="EMBL" id="JBHUCJ010000012">
    <property type="protein sequence ID" value="MFD3223413.1"/>
    <property type="molecule type" value="Genomic_DNA"/>
</dbReference>
<dbReference type="RefSeq" id="WP_119262198.1">
    <property type="nucleotide sequence ID" value="NZ_JAADJV010000008.1"/>
</dbReference>
<dbReference type="Pfam" id="PF02518">
    <property type="entry name" value="HATPase_c"/>
    <property type="match status" value="1"/>
</dbReference>
<dbReference type="InterPro" id="IPR036097">
    <property type="entry name" value="HisK_dim/P_sf"/>
</dbReference>
<dbReference type="EC" id="2.7.13.3" evidence="3"/>
<evidence type="ECO:0000256" key="11">
    <source>
        <dbReference type="ARBA" id="ARBA00022989"/>
    </source>
</evidence>
<dbReference type="InterPro" id="IPR003661">
    <property type="entry name" value="HisK_dim/P_dom"/>
</dbReference>
<dbReference type="PROSITE" id="PS50885">
    <property type="entry name" value="HAMP"/>
    <property type="match status" value="1"/>
</dbReference>
<feature type="domain" description="HAMP" evidence="16">
    <location>
        <begin position="184"/>
        <end position="237"/>
    </location>
</feature>
<dbReference type="InterPro" id="IPR005467">
    <property type="entry name" value="His_kinase_dom"/>
</dbReference>
<name>A0ABW6C7K8_RAHSY</name>
<gene>
    <name evidence="17" type="primary">cpxA</name>
    <name evidence="17" type="ORF">ACFPK4_07695</name>
</gene>
<dbReference type="Gene3D" id="1.10.287.130">
    <property type="match status" value="1"/>
</dbReference>
<dbReference type="SMART" id="SM00387">
    <property type="entry name" value="HATPase_c"/>
    <property type="match status" value="1"/>
</dbReference>
<evidence type="ECO:0000256" key="12">
    <source>
        <dbReference type="ARBA" id="ARBA00023012"/>
    </source>
</evidence>
<dbReference type="SMART" id="SM00388">
    <property type="entry name" value="HisKA"/>
    <property type="match status" value="1"/>
</dbReference>
<dbReference type="Proteomes" id="UP001598201">
    <property type="component" value="Unassembled WGS sequence"/>
</dbReference>
<keyword evidence="12" id="KW-0902">Two-component regulatory system</keyword>